<reference evidence="1 2" key="1">
    <citation type="submission" date="2024-02" db="EMBL/GenBank/DDBJ databases">
        <title>High-quality chromosome-scale genome assembly of Pensacola bahiagrass (Paspalum notatum Flugge var. saurae).</title>
        <authorList>
            <person name="Vega J.M."/>
            <person name="Podio M."/>
            <person name="Orjuela J."/>
            <person name="Siena L.A."/>
            <person name="Pessino S.C."/>
            <person name="Combes M.C."/>
            <person name="Mariac C."/>
            <person name="Albertini E."/>
            <person name="Pupilli F."/>
            <person name="Ortiz J.P.A."/>
            <person name="Leblanc O."/>
        </authorList>
    </citation>
    <scope>NUCLEOTIDE SEQUENCE [LARGE SCALE GENOMIC DNA]</scope>
    <source>
        <strain evidence="1">R1</strain>
        <tissue evidence="1">Leaf</tissue>
    </source>
</reference>
<name>A0AAQ3T5F1_PASNO</name>
<evidence type="ECO:0000313" key="1">
    <source>
        <dbReference type="EMBL" id="WVZ66901.1"/>
    </source>
</evidence>
<gene>
    <name evidence="1" type="ORF">U9M48_016059</name>
</gene>
<dbReference type="AlphaFoldDB" id="A0AAQ3T5F1"/>
<proteinExistence type="predicted"/>
<evidence type="ECO:0000313" key="2">
    <source>
        <dbReference type="Proteomes" id="UP001341281"/>
    </source>
</evidence>
<organism evidence="1 2">
    <name type="scientific">Paspalum notatum var. saurae</name>
    <dbReference type="NCBI Taxonomy" id="547442"/>
    <lineage>
        <taxon>Eukaryota</taxon>
        <taxon>Viridiplantae</taxon>
        <taxon>Streptophyta</taxon>
        <taxon>Embryophyta</taxon>
        <taxon>Tracheophyta</taxon>
        <taxon>Spermatophyta</taxon>
        <taxon>Magnoliopsida</taxon>
        <taxon>Liliopsida</taxon>
        <taxon>Poales</taxon>
        <taxon>Poaceae</taxon>
        <taxon>PACMAD clade</taxon>
        <taxon>Panicoideae</taxon>
        <taxon>Andropogonodae</taxon>
        <taxon>Paspaleae</taxon>
        <taxon>Paspalinae</taxon>
        <taxon>Paspalum</taxon>
    </lineage>
</organism>
<accession>A0AAQ3T5F1</accession>
<keyword evidence="2" id="KW-1185">Reference proteome</keyword>
<protein>
    <submittedName>
        <fullName evidence="1">Uncharacterized protein</fullName>
    </submittedName>
</protein>
<sequence length="78" mass="7565">MLGEGSVAASPSGGAGVCGGRRLGELAVDAAALADAAGTEVREPAGPPPSMTRTRPCTLTATIASMSTPRPLLGALSM</sequence>
<dbReference type="EMBL" id="CP144747">
    <property type="protein sequence ID" value="WVZ66901.1"/>
    <property type="molecule type" value="Genomic_DNA"/>
</dbReference>
<dbReference type="Proteomes" id="UP001341281">
    <property type="component" value="Chromosome 03"/>
</dbReference>